<evidence type="ECO:0000313" key="1">
    <source>
        <dbReference type="EMBL" id="BAE91009.1"/>
    </source>
</evidence>
<dbReference type="AlphaFoldDB" id="I7G8F0"/>
<sequence length="25" mass="2963">MAPLFKICLCKQDLFRENDLEGEHL</sequence>
<organism evidence="1">
    <name type="scientific">Macaca fascicularis</name>
    <name type="common">Crab-eating macaque</name>
    <name type="synonym">Cynomolgus monkey</name>
    <dbReference type="NCBI Taxonomy" id="9541"/>
    <lineage>
        <taxon>Eukaryota</taxon>
        <taxon>Metazoa</taxon>
        <taxon>Chordata</taxon>
        <taxon>Craniata</taxon>
        <taxon>Vertebrata</taxon>
        <taxon>Euteleostomi</taxon>
        <taxon>Mammalia</taxon>
        <taxon>Eutheria</taxon>
        <taxon>Euarchontoglires</taxon>
        <taxon>Primates</taxon>
        <taxon>Haplorrhini</taxon>
        <taxon>Catarrhini</taxon>
        <taxon>Cercopithecidae</taxon>
        <taxon>Cercopithecinae</taxon>
        <taxon>Macaca</taxon>
    </lineage>
</organism>
<protein>
    <submittedName>
        <fullName evidence="1">Macaca fascicularis brain cDNA clone: QmoA-11283, similar to human hypothetical protein MGC35048 (MGC35048), mRNA, RefSeq: NM_153208.1</fullName>
    </submittedName>
</protein>
<proteinExistence type="evidence at transcript level"/>
<name>I7G8F0_MACFA</name>
<dbReference type="EMBL" id="AB173947">
    <property type="protein sequence ID" value="BAE91009.1"/>
    <property type="molecule type" value="mRNA"/>
</dbReference>
<accession>I7G8F0</accession>
<reference evidence="1" key="1">
    <citation type="journal article" date="2007" name="PLoS Biol.">
        <title>Rate of evolution in brain-expressed genes in humans and other primates.</title>
        <authorList>
            <person name="Wang H.-Y."/>
            <person name="Chien H.-C."/>
            <person name="Osada N."/>
            <person name="Hashimoto K."/>
            <person name="Sugano S."/>
            <person name="Gojobori T."/>
            <person name="Chou C.-K."/>
            <person name="Tsai S.-F."/>
            <person name="Wu C.-I."/>
            <person name="Shen C.-K.J."/>
        </authorList>
    </citation>
    <scope>NUCLEOTIDE SEQUENCE</scope>
</reference>